<keyword evidence="3" id="KW-1185">Reference proteome</keyword>
<name>A0A239X7C6_9FLAO</name>
<evidence type="ECO:0000313" key="3">
    <source>
        <dbReference type="Proteomes" id="UP000215196"/>
    </source>
</evidence>
<organism evidence="2 3">
    <name type="scientific">Chryseobacterium taklimakanense</name>
    <dbReference type="NCBI Taxonomy" id="536441"/>
    <lineage>
        <taxon>Bacteria</taxon>
        <taxon>Pseudomonadati</taxon>
        <taxon>Bacteroidota</taxon>
        <taxon>Flavobacteriia</taxon>
        <taxon>Flavobacteriales</taxon>
        <taxon>Weeksellaceae</taxon>
        <taxon>Chryseobacterium group</taxon>
        <taxon>Chryseobacterium</taxon>
    </lineage>
</organism>
<reference evidence="2 3" key="1">
    <citation type="submission" date="2017-06" db="EMBL/GenBank/DDBJ databases">
        <authorList>
            <consortium name="Pathogen Informatics"/>
        </authorList>
    </citation>
    <scope>NUCLEOTIDE SEQUENCE [LARGE SCALE GENOMIC DNA]</scope>
    <source>
        <strain evidence="2 3">NCTC13490</strain>
    </source>
</reference>
<dbReference type="RefSeq" id="WP_095071172.1">
    <property type="nucleotide sequence ID" value="NZ_LT906465.1"/>
</dbReference>
<keyword evidence="1" id="KW-1133">Transmembrane helix</keyword>
<feature type="transmembrane region" description="Helical" evidence="1">
    <location>
        <begin position="354"/>
        <end position="376"/>
    </location>
</feature>
<protein>
    <recommendedName>
        <fullName evidence="4">Oligosaccharide repeat unit polymerase</fullName>
    </recommendedName>
</protein>
<dbReference type="EMBL" id="LT906465">
    <property type="protein sequence ID" value="SNV42449.1"/>
    <property type="molecule type" value="Genomic_DNA"/>
</dbReference>
<feature type="transmembrane region" description="Helical" evidence="1">
    <location>
        <begin position="68"/>
        <end position="86"/>
    </location>
</feature>
<sequence length="425" mass="49252">MKNKKNYHIYFSTILYIIVYYYAYTAFLNPIFKYAGFEFYDKNLAQYMLIFLLCFIPSLFYREGKISSFIALFIYIILYIPIIFSFSFTPQEIDTRNYLLQFIFFMGMISFFYVAKIPTKNEFTLSSILFRPDIILFFSVLLSVVTLVAYRNNLKFASFEDIYDLREQNSAIASGNAFLAYINVWLTNFYMPYCLAYGIINKKRLFIYCGLAIAMILYVSSGAKIAILFPLVYLFFIFLAKRNIIEKFYPFIVYSLAFFTVLFLILFSVYPENTNIFWVNSVVLARTLGNGGLLTYWYDLFFQNNPYTYYSHINFVNLLTGAYPYDRELGLVIGGAFWDPKLNANASFWATDGIAAAGMLGCILANLFMLLVLRILDVVSYKKNKLFVILLFLPFISMFLNTSIFTALLSGGAFLSILSIANLKK</sequence>
<evidence type="ECO:0000313" key="2">
    <source>
        <dbReference type="EMBL" id="SNV42449.1"/>
    </source>
</evidence>
<feature type="transmembrane region" description="Helical" evidence="1">
    <location>
        <begin position="7"/>
        <end position="24"/>
    </location>
</feature>
<keyword evidence="1" id="KW-0812">Transmembrane</keyword>
<feature type="transmembrane region" description="Helical" evidence="1">
    <location>
        <begin position="205"/>
        <end position="236"/>
    </location>
</feature>
<dbReference type="KEGG" id="ctak:4412677_01089"/>
<feature type="transmembrane region" description="Helical" evidence="1">
    <location>
        <begin position="277"/>
        <end position="298"/>
    </location>
</feature>
<evidence type="ECO:0000256" key="1">
    <source>
        <dbReference type="SAM" id="Phobius"/>
    </source>
</evidence>
<feature type="transmembrane region" description="Helical" evidence="1">
    <location>
        <begin position="170"/>
        <end position="193"/>
    </location>
</feature>
<dbReference type="Proteomes" id="UP000215196">
    <property type="component" value="Chromosome 1"/>
</dbReference>
<feature type="transmembrane region" description="Helical" evidence="1">
    <location>
        <begin position="98"/>
        <end position="116"/>
    </location>
</feature>
<feature type="transmembrane region" description="Helical" evidence="1">
    <location>
        <begin position="128"/>
        <end position="150"/>
    </location>
</feature>
<proteinExistence type="predicted"/>
<dbReference type="AlphaFoldDB" id="A0A239X7C6"/>
<feature type="transmembrane region" description="Helical" evidence="1">
    <location>
        <begin position="44"/>
        <end position="61"/>
    </location>
</feature>
<accession>A0A239X7C6</accession>
<evidence type="ECO:0008006" key="4">
    <source>
        <dbReference type="Google" id="ProtNLM"/>
    </source>
</evidence>
<gene>
    <name evidence="2" type="ORF">SAMEA4412677_01089</name>
</gene>
<feature type="transmembrane region" description="Helical" evidence="1">
    <location>
        <begin position="248"/>
        <end position="270"/>
    </location>
</feature>
<feature type="transmembrane region" description="Helical" evidence="1">
    <location>
        <begin position="388"/>
        <end position="421"/>
    </location>
</feature>
<keyword evidence="1" id="KW-0472">Membrane</keyword>